<keyword evidence="6" id="KW-0472">Membrane</keyword>
<evidence type="ECO:0000256" key="1">
    <source>
        <dbReference type="ARBA" id="ARBA00022538"/>
    </source>
</evidence>
<feature type="transmembrane region" description="Helical" evidence="6">
    <location>
        <begin position="240"/>
        <end position="262"/>
    </location>
</feature>
<keyword evidence="6" id="KW-1133">Transmembrane helix</keyword>
<evidence type="ECO:0000313" key="9">
    <source>
        <dbReference type="RefSeq" id="XP_060673163.1"/>
    </source>
</evidence>
<gene>
    <name evidence="9" type="primary">LOC132803729</name>
</gene>
<evidence type="ECO:0000256" key="2">
    <source>
        <dbReference type="ARBA" id="ARBA00022826"/>
    </source>
</evidence>
<dbReference type="RefSeq" id="XP_060673163.1">
    <property type="nucleotide sequence ID" value="XM_060817180.1"/>
</dbReference>
<reference evidence="9" key="1">
    <citation type="submission" date="2025-08" db="UniProtKB">
        <authorList>
            <consortium name="RefSeq"/>
        </authorList>
    </citation>
    <scope>IDENTIFICATION</scope>
    <source>
        <tissue evidence="9">Seedling</tissue>
    </source>
</reference>
<feature type="domain" description="Potassium channel" evidence="7">
    <location>
        <begin position="197"/>
        <end position="252"/>
    </location>
</feature>
<evidence type="ECO:0000256" key="5">
    <source>
        <dbReference type="ARBA" id="ARBA00023303"/>
    </source>
</evidence>
<feature type="transmembrane region" description="Helical" evidence="6">
    <location>
        <begin position="57"/>
        <end position="74"/>
    </location>
</feature>
<keyword evidence="3" id="KW-0406">Ion transport</keyword>
<evidence type="ECO:0000313" key="8">
    <source>
        <dbReference type="Proteomes" id="UP001652623"/>
    </source>
</evidence>
<keyword evidence="2" id="KW-0631">Potassium channel</keyword>
<keyword evidence="4" id="KW-0630">Potassium</keyword>
<dbReference type="Proteomes" id="UP001652623">
    <property type="component" value="Chromosome 5"/>
</dbReference>
<evidence type="ECO:0000259" key="7">
    <source>
        <dbReference type="Pfam" id="PF07885"/>
    </source>
</evidence>
<proteinExistence type="predicted"/>
<dbReference type="SUPFAM" id="SSF81324">
    <property type="entry name" value="Voltage-gated potassium channels"/>
    <property type="match status" value="1"/>
</dbReference>
<keyword evidence="6" id="KW-0812">Transmembrane</keyword>
<protein>
    <submittedName>
        <fullName evidence="9">Potassium channel KOR1-like</fullName>
    </submittedName>
</protein>
<feature type="transmembrane region" description="Helical" evidence="6">
    <location>
        <begin position="27"/>
        <end position="45"/>
    </location>
</feature>
<sequence>MAVFILQFAYCSVFTLTFNHQKLHHTFIFWWDFVTIVLASLTLCLKELQALGSQELAGNLLSFSIVIYIFHLFGRCLYICNTLGYFPWIVTYKICKMAIKALRWKPWKWTKVLKLSVYMIGLGALFIITTHCYLNTMKKRMKRHLMRSVAALILRFVVLRAYWVHFVVCLYFGLAMIWPDPKDTWLGSVTMDSNKTYNFNKEAVWKNYGICFYYAMSAITTLGYGDIHAVNILEMYVTPIILLSNMVVMTYIGSHFIVPLLARIFQDENSELREQD</sequence>
<keyword evidence="3" id="KW-0813">Transport</keyword>
<dbReference type="InterPro" id="IPR013099">
    <property type="entry name" value="K_chnl_dom"/>
</dbReference>
<keyword evidence="3" id="KW-0851">Voltage-gated channel</keyword>
<keyword evidence="5" id="KW-0407">Ion channel</keyword>
<organism evidence="8 9">
    <name type="scientific">Ziziphus jujuba</name>
    <name type="common">Chinese jujube</name>
    <name type="synonym">Ziziphus sativa</name>
    <dbReference type="NCBI Taxonomy" id="326968"/>
    <lineage>
        <taxon>Eukaryota</taxon>
        <taxon>Viridiplantae</taxon>
        <taxon>Streptophyta</taxon>
        <taxon>Embryophyta</taxon>
        <taxon>Tracheophyta</taxon>
        <taxon>Spermatophyta</taxon>
        <taxon>Magnoliopsida</taxon>
        <taxon>eudicotyledons</taxon>
        <taxon>Gunneridae</taxon>
        <taxon>Pentapetalae</taxon>
        <taxon>rosids</taxon>
        <taxon>fabids</taxon>
        <taxon>Rosales</taxon>
        <taxon>Rhamnaceae</taxon>
        <taxon>Paliureae</taxon>
        <taxon>Ziziphus</taxon>
    </lineage>
</organism>
<evidence type="ECO:0000256" key="4">
    <source>
        <dbReference type="ARBA" id="ARBA00022958"/>
    </source>
</evidence>
<feature type="transmembrane region" description="Helical" evidence="6">
    <location>
        <begin position="115"/>
        <end position="136"/>
    </location>
</feature>
<dbReference type="Pfam" id="PF07885">
    <property type="entry name" value="Ion_trans_2"/>
    <property type="match status" value="1"/>
</dbReference>
<dbReference type="PANTHER" id="PTHR45743">
    <property type="entry name" value="POTASSIUM CHANNEL AKT1"/>
    <property type="match status" value="1"/>
</dbReference>
<feature type="transmembrane region" description="Helical" evidence="6">
    <location>
        <begin position="157"/>
        <end position="178"/>
    </location>
</feature>
<evidence type="ECO:0000256" key="6">
    <source>
        <dbReference type="SAM" id="Phobius"/>
    </source>
</evidence>
<name>A0ABM4A8V8_ZIZJJ</name>
<dbReference type="InterPro" id="IPR045319">
    <property type="entry name" value="KAT/AKT"/>
</dbReference>
<keyword evidence="1" id="KW-0633">Potassium transport</keyword>
<evidence type="ECO:0000256" key="3">
    <source>
        <dbReference type="ARBA" id="ARBA00022882"/>
    </source>
</evidence>
<keyword evidence="8" id="KW-1185">Reference proteome</keyword>
<dbReference type="Gene3D" id="1.10.287.70">
    <property type="match status" value="1"/>
</dbReference>
<dbReference type="GeneID" id="132803729"/>
<accession>A0ABM4A8V8</accession>